<name>A0AAD9RCL9_9HYME</name>
<comment type="caution">
    <text evidence="1">The sequence shown here is derived from an EMBL/GenBank/DDBJ whole genome shotgun (WGS) entry which is preliminary data.</text>
</comment>
<gene>
    <name evidence="1" type="ORF">KPH14_011934</name>
</gene>
<dbReference type="AlphaFoldDB" id="A0AAD9RCL9"/>
<accession>A0AAD9RCL9</accession>
<evidence type="ECO:0000313" key="1">
    <source>
        <dbReference type="EMBL" id="KAK2576970.1"/>
    </source>
</evidence>
<dbReference type="Proteomes" id="UP001258017">
    <property type="component" value="Unassembled WGS sequence"/>
</dbReference>
<keyword evidence="2" id="KW-1185">Reference proteome</keyword>
<proteinExistence type="predicted"/>
<reference evidence="1" key="2">
    <citation type="journal article" date="2023" name="Commun. Biol.">
        <title>Intrasexual cuticular hydrocarbon dimorphism in a wasp sheds light on hydrocarbon biosynthesis genes in Hymenoptera.</title>
        <authorList>
            <person name="Moris V.C."/>
            <person name="Podsiadlowski L."/>
            <person name="Martin S."/>
            <person name="Oeyen J.P."/>
            <person name="Donath A."/>
            <person name="Petersen M."/>
            <person name="Wilbrandt J."/>
            <person name="Misof B."/>
            <person name="Liedtke D."/>
            <person name="Thamm M."/>
            <person name="Scheiner R."/>
            <person name="Schmitt T."/>
            <person name="Niehuis O."/>
        </authorList>
    </citation>
    <scope>NUCLEOTIDE SEQUENCE</scope>
    <source>
        <strain evidence="1">GBR_01_08_01A</strain>
    </source>
</reference>
<organism evidence="1 2">
    <name type="scientific">Odynerus spinipes</name>
    <dbReference type="NCBI Taxonomy" id="1348599"/>
    <lineage>
        <taxon>Eukaryota</taxon>
        <taxon>Metazoa</taxon>
        <taxon>Ecdysozoa</taxon>
        <taxon>Arthropoda</taxon>
        <taxon>Hexapoda</taxon>
        <taxon>Insecta</taxon>
        <taxon>Pterygota</taxon>
        <taxon>Neoptera</taxon>
        <taxon>Endopterygota</taxon>
        <taxon>Hymenoptera</taxon>
        <taxon>Apocrita</taxon>
        <taxon>Aculeata</taxon>
        <taxon>Vespoidea</taxon>
        <taxon>Vespidae</taxon>
        <taxon>Eumeninae</taxon>
        <taxon>Odynerus</taxon>
    </lineage>
</organism>
<reference evidence="1" key="1">
    <citation type="submission" date="2021-08" db="EMBL/GenBank/DDBJ databases">
        <authorList>
            <person name="Misof B."/>
            <person name="Oliver O."/>
            <person name="Podsiadlowski L."/>
            <person name="Donath A."/>
            <person name="Peters R."/>
            <person name="Mayer C."/>
            <person name="Rust J."/>
            <person name="Gunkel S."/>
            <person name="Lesny P."/>
            <person name="Martin S."/>
            <person name="Oeyen J.P."/>
            <person name="Petersen M."/>
            <person name="Panagiotis P."/>
            <person name="Wilbrandt J."/>
            <person name="Tanja T."/>
        </authorList>
    </citation>
    <scope>NUCLEOTIDE SEQUENCE</scope>
    <source>
        <strain evidence="1">GBR_01_08_01A</strain>
        <tissue evidence="1">Thorax + abdomen</tissue>
    </source>
</reference>
<dbReference type="EMBL" id="JAIFRP010004402">
    <property type="protein sequence ID" value="KAK2576970.1"/>
    <property type="molecule type" value="Genomic_DNA"/>
</dbReference>
<protein>
    <submittedName>
        <fullName evidence="1">Uncharacterized protein</fullName>
    </submittedName>
</protein>
<evidence type="ECO:0000313" key="2">
    <source>
        <dbReference type="Proteomes" id="UP001258017"/>
    </source>
</evidence>
<sequence length="652" mass="74570">MPQNEISKRKPKYVKRLNFGQSILNLNVVDRPSIFSGNRLIIDKNVAQVPTTEKEDFVRQWIETHNYDIDVSSNGSNQSSPVLGISKFKQTETSHICGIGKHRKRVRSKLDDNLMKMEVHKQVEMSPVLGSLKRKNRRQLSLSAEKKQMKIYMNDRVSVQRSPLSENSRIDNLQNVKLDRSPILVRDMYCYKRKRRKVNIENHEAQKLHTVTMKRDDNIDKNMNLLPPLSTSKDRHSLSPEISSSVTERIKNDRNNQILEIKKNAIVRSPSPLITGKNVIIENNSKHKTSFVIESVSSDDSNTKEYKEIVDANSSSDETVSNIIEDIDTQETDPLVKTAILGANNKWTAASSRGSDETSYSKAELTQNKTSSRMKNKWILASPKDSDETFVSKAKSIPSNYSLDKISQVTAFSNESADCGSSQINLVISNVTSPVRTNSWPAMSLQIIDSCKKKRRVKKKSLAGKLQSLISRQTSFVRMWHHQMKQANIDGISMPHVVVYVDKCTVHFYRQFLEGIVLDDPFNLLNDNESNEEYKMSESTSTKLLNKIITVIVIPDIVGKIEMRSESIVKIYPPWDIMDNSKMILNVTYIKIISNDQRNLILSKIKIPNRRKEKELIKEFHCKCLEADKILCSCKKRSNHAKPDVMEELFKL</sequence>